<protein>
    <submittedName>
        <fullName evidence="2">GNAT family protein</fullName>
    </submittedName>
</protein>
<organism evidence="2 3">
    <name type="scientific">Paenibacillus motobuensis</name>
    <dbReference type="NCBI Taxonomy" id="295324"/>
    <lineage>
        <taxon>Bacteria</taxon>
        <taxon>Bacillati</taxon>
        <taxon>Bacillota</taxon>
        <taxon>Bacilli</taxon>
        <taxon>Bacillales</taxon>
        <taxon>Paenibacillaceae</taxon>
        <taxon>Paenibacillus</taxon>
    </lineage>
</organism>
<dbReference type="EMBL" id="BAAACX010000006">
    <property type="protein sequence ID" value="GAA0380176.1"/>
    <property type="molecule type" value="Genomic_DNA"/>
</dbReference>
<gene>
    <name evidence="2" type="ORF">GCM10008933_09190</name>
</gene>
<dbReference type="InterPro" id="IPR051531">
    <property type="entry name" value="N-acetyltransferase"/>
</dbReference>
<dbReference type="Pfam" id="PF13302">
    <property type="entry name" value="Acetyltransf_3"/>
    <property type="match status" value="1"/>
</dbReference>
<comment type="caution">
    <text evidence="2">The sequence shown here is derived from an EMBL/GenBank/DDBJ whole genome shotgun (WGS) entry which is preliminary data.</text>
</comment>
<reference evidence="2 3" key="1">
    <citation type="journal article" date="2019" name="Int. J. Syst. Evol. Microbiol.">
        <title>The Global Catalogue of Microorganisms (GCM) 10K type strain sequencing project: providing services to taxonomists for standard genome sequencing and annotation.</title>
        <authorList>
            <consortium name="The Broad Institute Genomics Platform"/>
            <consortium name="The Broad Institute Genome Sequencing Center for Infectious Disease"/>
            <person name="Wu L."/>
            <person name="Ma J."/>
        </authorList>
    </citation>
    <scope>NUCLEOTIDE SEQUENCE [LARGE SCALE GENOMIC DNA]</scope>
    <source>
        <strain evidence="2 3">JCM 12774</strain>
    </source>
</reference>
<evidence type="ECO:0000313" key="3">
    <source>
        <dbReference type="Proteomes" id="UP001500340"/>
    </source>
</evidence>
<dbReference type="InterPro" id="IPR016181">
    <property type="entry name" value="Acyl_CoA_acyltransferase"/>
</dbReference>
<dbReference type="Proteomes" id="UP001500340">
    <property type="component" value="Unassembled WGS sequence"/>
</dbReference>
<feature type="domain" description="N-acetyltransferase" evidence="1">
    <location>
        <begin position="8"/>
        <end position="170"/>
    </location>
</feature>
<dbReference type="PANTHER" id="PTHR43792:SF1">
    <property type="entry name" value="N-ACETYLTRANSFERASE DOMAIN-CONTAINING PROTEIN"/>
    <property type="match status" value="1"/>
</dbReference>
<name>A0ABN0Y1V3_9BACL</name>
<dbReference type="SUPFAM" id="SSF55729">
    <property type="entry name" value="Acyl-CoA N-acyltransferases (Nat)"/>
    <property type="match status" value="1"/>
</dbReference>
<keyword evidence="3" id="KW-1185">Reference proteome</keyword>
<dbReference type="PANTHER" id="PTHR43792">
    <property type="entry name" value="GNAT FAMILY, PUTATIVE (AFU_ORTHOLOGUE AFUA_3G00765)-RELATED-RELATED"/>
    <property type="match status" value="1"/>
</dbReference>
<sequence>MQFVTKRLIIREFRLEDLVDVHQYSSDPLVTKYMIWGPNTEEETRQFINVVIEQQRQMVRQDFEFAVVLQGTGELIGGCSLHISGSRQGEIGYCFNHPYWGQGYATEAAGAMLRFGFHQLGLHRIYATCRPDNLGSAKVMQKNGMKYEGHLREHLWHRGKWHDSFQYSLLESEFIL</sequence>
<proteinExistence type="predicted"/>
<dbReference type="Gene3D" id="3.40.630.30">
    <property type="match status" value="1"/>
</dbReference>
<evidence type="ECO:0000259" key="1">
    <source>
        <dbReference type="PROSITE" id="PS51186"/>
    </source>
</evidence>
<evidence type="ECO:0000313" key="2">
    <source>
        <dbReference type="EMBL" id="GAA0380176.1"/>
    </source>
</evidence>
<dbReference type="RefSeq" id="WP_343858057.1">
    <property type="nucleotide sequence ID" value="NZ_BAAACX010000006.1"/>
</dbReference>
<accession>A0ABN0Y1V3</accession>
<dbReference type="InterPro" id="IPR000182">
    <property type="entry name" value="GNAT_dom"/>
</dbReference>
<dbReference type="PROSITE" id="PS51186">
    <property type="entry name" value="GNAT"/>
    <property type="match status" value="1"/>
</dbReference>